<organism evidence="2">
    <name type="scientific">Rouxiella sp. WC2420</name>
    <dbReference type="NCBI Taxonomy" id="3234145"/>
    <lineage>
        <taxon>Bacteria</taxon>
        <taxon>Pseudomonadati</taxon>
        <taxon>Pseudomonadota</taxon>
        <taxon>Gammaproteobacteria</taxon>
        <taxon>Enterobacterales</taxon>
        <taxon>Yersiniaceae</taxon>
        <taxon>Rouxiella</taxon>
    </lineage>
</organism>
<evidence type="ECO:0000256" key="1">
    <source>
        <dbReference type="SAM" id="Phobius"/>
    </source>
</evidence>
<accession>A0AB39VWN9</accession>
<keyword evidence="1" id="KW-0472">Membrane</keyword>
<feature type="transmembrane region" description="Helical" evidence="1">
    <location>
        <begin position="56"/>
        <end position="74"/>
    </location>
</feature>
<keyword evidence="1" id="KW-1133">Transmembrane helix</keyword>
<name>A0AB39VWN9_9GAMM</name>
<dbReference type="AlphaFoldDB" id="A0AB39VWN9"/>
<sequence length="122" mass="14057">MTMPLHKHRQQHIVESLHSDIRRQYWSLLSSFLMILATVSLLLAGFSWVINGLNAVFTHLANGSTTVLLLLVWMNEKYSPQPLINLRLRLQTRELAAEWANILYSIWAWVAVILLALNFCLS</sequence>
<dbReference type="EMBL" id="CP165628">
    <property type="protein sequence ID" value="XDU74034.1"/>
    <property type="molecule type" value="Genomic_DNA"/>
</dbReference>
<keyword evidence="1" id="KW-0812">Transmembrane</keyword>
<protein>
    <submittedName>
        <fullName evidence="2">Uncharacterized protein</fullName>
    </submittedName>
</protein>
<feature type="transmembrane region" description="Helical" evidence="1">
    <location>
        <begin position="95"/>
        <end position="117"/>
    </location>
</feature>
<dbReference type="RefSeq" id="WP_369790282.1">
    <property type="nucleotide sequence ID" value="NZ_CP165628.1"/>
</dbReference>
<feature type="transmembrane region" description="Helical" evidence="1">
    <location>
        <begin position="25"/>
        <end position="50"/>
    </location>
</feature>
<reference evidence="2" key="1">
    <citation type="submission" date="2024-07" db="EMBL/GenBank/DDBJ databases">
        <authorList>
            <person name="Biller S.J."/>
        </authorList>
    </citation>
    <scope>NUCLEOTIDE SEQUENCE</scope>
    <source>
        <strain evidence="2">WC2420</strain>
    </source>
</reference>
<proteinExistence type="predicted"/>
<evidence type="ECO:0000313" key="2">
    <source>
        <dbReference type="EMBL" id="XDU74034.1"/>
    </source>
</evidence>
<gene>
    <name evidence="2" type="ORF">AB3G37_08165</name>
</gene>